<evidence type="ECO:0008006" key="8">
    <source>
        <dbReference type="Google" id="ProtNLM"/>
    </source>
</evidence>
<evidence type="ECO:0000313" key="6">
    <source>
        <dbReference type="EMBL" id="EGZ22315.1"/>
    </source>
</evidence>
<dbReference type="GO" id="GO:0005886">
    <property type="term" value="C:plasma membrane"/>
    <property type="evidence" value="ECO:0007669"/>
    <property type="project" value="TreeGrafter"/>
</dbReference>
<evidence type="ECO:0000259" key="4">
    <source>
        <dbReference type="PROSITE" id="PS50157"/>
    </source>
</evidence>
<dbReference type="Gene3D" id="1.20.5.110">
    <property type="match status" value="2"/>
</dbReference>
<dbReference type="RefSeq" id="XP_009525032.1">
    <property type="nucleotide sequence ID" value="XM_009526737.1"/>
</dbReference>
<dbReference type="SUPFAM" id="SSF58038">
    <property type="entry name" value="SNARE fusion complex"/>
    <property type="match status" value="2"/>
</dbReference>
<reference evidence="6 7" key="1">
    <citation type="journal article" date="2006" name="Science">
        <title>Phytophthora genome sequences uncover evolutionary origins and mechanisms of pathogenesis.</title>
        <authorList>
            <person name="Tyler B.M."/>
            <person name="Tripathy S."/>
            <person name="Zhang X."/>
            <person name="Dehal P."/>
            <person name="Jiang R.H."/>
            <person name="Aerts A."/>
            <person name="Arredondo F.D."/>
            <person name="Baxter L."/>
            <person name="Bensasson D."/>
            <person name="Beynon J.L."/>
            <person name="Chapman J."/>
            <person name="Damasceno C.M."/>
            <person name="Dorrance A.E."/>
            <person name="Dou D."/>
            <person name="Dickerman A.W."/>
            <person name="Dubchak I.L."/>
            <person name="Garbelotto M."/>
            <person name="Gijzen M."/>
            <person name="Gordon S.G."/>
            <person name="Govers F."/>
            <person name="Grunwald N.J."/>
            <person name="Huang W."/>
            <person name="Ivors K.L."/>
            <person name="Jones R.W."/>
            <person name="Kamoun S."/>
            <person name="Krampis K."/>
            <person name="Lamour K.H."/>
            <person name="Lee M.K."/>
            <person name="McDonald W.H."/>
            <person name="Medina M."/>
            <person name="Meijer H.J."/>
            <person name="Nordberg E.K."/>
            <person name="Maclean D.J."/>
            <person name="Ospina-Giraldo M.D."/>
            <person name="Morris P.F."/>
            <person name="Phuntumart V."/>
            <person name="Putnam N.H."/>
            <person name="Rash S."/>
            <person name="Rose J.K."/>
            <person name="Sakihama Y."/>
            <person name="Salamov A.A."/>
            <person name="Savidor A."/>
            <person name="Scheuring C.F."/>
            <person name="Smith B.M."/>
            <person name="Sobral B.W."/>
            <person name="Terry A."/>
            <person name="Torto-Alalibo T.A."/>
            <person name="Win J."/>
            <person name="Xu Z."/>
            <person name="Zhang H."/>
            <person name="Grigoriev I.V."/>
            <person name="Rokhsar D.S."/>
            <person name="Boore J.L."/>
        </authorList>
    </citation>
    <scope>NUCLEOTIDE SEQUENCE [LARGE SCALE GENOMIC DNA]</scope>
    <source>
        <strain evidence="6 7">P6497</strain>
    </source>
</reference>
<dbReference type="GO" id="GO:0008270">
    <property type="term" value="F:zinc ion binding"/>
    <property type="evidence" value="ECO:0007669"/>
    <property type="project" value="UniProtKB-KW"/>
</dbReference>
<dbReference type="KEGG" id="psoj:PHYSODRAFT_557960"/>
<dbReference type="SMART" id="SM00397">
    <property type="entry name" value="t_SNARE"/>
    <property type="match status" value="2"/>
</dbReference>
<dbReference type="GeneID" id="20663294"/>
<dbReference type="InterPro" id="IPR000727">
    <property type="entry name" value="T_SNARE_dom"/>
</dbReference>
<feature type="region of interest" description="Disordered" evidence="3">
    <location>
        <begin position="115"/>
        <end position="151"/>
    </location>
</feature>
<evidence type="ECO:0000259" key="5">
    <source>
        <dbReference type="PROSITE" id="PS50192"/>
    </source>
</evidence>
<keyword evidence="7" id="KW-1185">Reference proteome</keyword>
<proteinExistence type="inferred from homology"/>
<evidence type="ECO:0000313" key="7">
    <source>
        <dbReference type="Proteomes" id="UP000002640"/>
    </source>
</evidence>
<feature type="compositionally biased region" description="Basic and acidic residues" evidence="3">
    <location>
        <begin position="118"/>
        <end position="134"/>
    </location>
</feature>
<dbReference type="OMA" id="YEQFAID"/>
<dbReference type="InParanoid" id="G4Z4Y6"/>
<comment type="similarity">
    <text evidence="1">Belongs to the SNAP-25 family.</text>
</comment>
<dbReference type="PROSITE" id="PS50192">
    <property type="entry name" value="T_SNARE"/>
    <property type="match status" value="1"/>
</dbReference>
<dbReference type="PANTHER" id="PTHR19305:SF9">
    <property type="entry name" value="SYNAPTOSOMAL-ASSOCIATED PROTEIN 29"/>
    <property type="match status" value="1"/>
</dbReference>
<dbReference type="EMBL" id="JH159153">
    <property type="protein sequence ID" value="EGZ22315.1"/>
    <property type="molecule type" value="Genomic_DNA"/>
</dbReference>
<evidence type="ECO:0000256" key="3">
    <source>
        <dbReference type="SAM" id="MobiDB-lite"/>
    </source>
</evidence>
<keyword evidence="2" id="KW-0862">Zinc</keyword>
<dbReference type="Proteomes" id="UP000002640">
    <property type="component" value="Unassembled WGS sequence"/>
</dbReference>
<sequence>MQRDDDESRLEWQRRHRQALRDTAESLQMGRSTAHTLSMQAEQLGRSERVLDETQATVDMSKRVLRGMTWSGWLYNKFSAAPQLSPNKDAAEIAMGFICPECKVMFQSPEQLGTHYSSVHERRPEGGDRSRSFEKNWQSGGPSRPQQRQQQTAVAKCSSVEEVHDKFLRDLEPQLAELKEQSLALGSALDSQNEQLDRLDSKIGRVHHDMKKVGIQANTIAGRKIPVVHRFRCAFQEVQTGKFLRDVDGEALLSADVVVEGCTFRAYTLGDDSDVWGFQSETSSHFLGINRYGNLKVRGADFNSYEQFLVEAKPSTPLFCLASYFGLGGWVAVKGPTDSSNLTVIRGTPENKPQAAHFKIVNLEDGIQNELKGN</sequence>
<protein>
    <recommendedName>
        <fullName evidence="8">t-SNARE coiled-coil homology domain-containing protein</fullName>
    </recommendedName>
</protein>
<feature type="domain" description="T-SNARE coiled-coil homology" evidence="5">
    <location>
        <begin position="158"/>
        <end position="220"/>
    </location>
</feature>
<keyword evidence="2" id="KW-0863">Zinc-finger</keyword>
<feature type="domain" description="C2H2-type" evidence="4">
    <location>
        <begin position="97"/>
        <end position="125"/>
    </location>
</feature>
<dbReference type="PROSITE" id="PS50157">
    <property type="entry name" value="ZINC_FINGER_C2H2_2"/>
    <property type="match status" value="1"/>
</dbReference>
<gene>
    <name evidence="6" type="ORF">PHYSODRAFT_557960</name>
</gene>
<name>G4Z4Y6_PHYSP</name>
<dbReference type="InterPro" id="IPR013087">
    <property type="entry name" value="Znf_C2H2_type"/>
</dbReference>
<dbReference type="PROSITE" id="PS00028">
    <property type="entry name" value="ZINC_FINGER_C2H2_1"/>
    <property type="match status" value="1"/>
</dbReference>
<dbReference type="SMR" id="G4Z4Y6"/>
<keyword evidence="2" id="KW-0479">Metal-binding</keyword>
<accession>G4Z4Y6</accession>
<evidence type="ECO:0000256" key="1">
    <source>
        <dbReference type="ARBA" id="ARBA00009480"/>
    </source>
</evidence>
<dbReference type="PANTHER" id="PTHR19305">
    <property type="entry name" value="SYNAPTOSOMAL ASSOCIATED PROTEIN"/>
    <property type="match status" value="1"/>
</dbReference>
<feature type="compositionally biased region" description="Low complexity" evidence="3">
    <location>
        <begin position="138"/>
        <end position="151"/>
    </location>
</feature>
<organism evidence="6 7">
    <name type="scientific">Phytophthora sojae (strain P6497)</name>
    <name type="common">Soybean stem and root rot agent</name>
    <name type="synonym">Phytophthora megasperma f. sp. glycines</name>
    <dbReference type="NCBI Taxonomy" id="1094619"/>
    <lineage>
        <taxon>Eukaryota</taxon>
        <taxon>Sar</taxon>
        <taxon>Stramenopiles</taxon>
        <taxon>Oomycota</taxon>
        <taxon>Peronosporomycetes</taxon>
        <taxon>Peronosporales</taxon>
        <taxon>Peronosporaceae</taxon>
        <taxon>Phytophthora</taxon>
    </lineage>
</organism>
<evidence type="ECO:0000256" key="2">
    <source>
        <dbReference type="PROSITE-ProRule" id="PRU00042"/>
    </source>
</evidence>
<dbReference type="AlphaFoldDB" id="G4Z4Y6"/>